<accession>A0AAF0Y3M3</accession>
<dbReference type="AlphaFoldDB" id="A0AAF0Y3M3"/>
<keyword evidence="4" id="KW-0808">Transferase</keyword>
<feature type="region of interest" description="Disordered" evidence="8">
    <location>
        <begin position="162"/>
        <end position="189"/>
    </location>
</feature>
<dbReference type="Pfam" id="PF13813">
    <property type="entry name" value="MBOAT_2"/>
    <property type="match status" value="1"/>
</dbReference>
<proteinExistence type="inferred from homology"/>
<feature type="transmembrane region" description="Helical" evidence="9">
    <location>
        <begin position="401"/>
        <end position="422"/>
    </location>
</feature>
<evidence type="ECO:0000256" key="7">
    <source>
        <dbReference type="ARBA" id="ARBA00023136"/>
    </source>
</evidence>
<evidence type="ECO:0000259" key="10">
    <source>
        <dbReference type="Pfam" id="PF13813"/>
    </source>
</evidence>
<keyword evidence="6 9" id="KW-1133">Transmembrane helix</keyword>
<evidence type="ECO:0000256" key="2">
    <source>
        <dbReference type="ARBA" id="ARBA00005179"/>
    </source>
</evidence>
<comment type="similarity">
    <text evidence="3">Belongs to the wax synthase family.</text>
</comment>
<gene>
    <name evidence="11" type="ORF">LOC62_02G003018</name>
</gene>
<evidence type="ECO:0000256" key="4">
    <source>
        <dbReference type="ARBA" id="ARBA00022679"/>
    </source>
</evidence>
<evidence type="ECO:0000256" key="8">
    <source>
        <dbReference type="SAM" id="MobiDB-lite"/>
    </source>
</evidence>
<evidence type="ECO:0000313" key="12">
    <source>
        <dbReference type="Proteomes" id="UP000827549"/>
    </source>
</evidence>
<feature type="transmembrane region" description="Helical" evidence="9">
    <location>
        <begin position="370"/>
        <end position="389"/>
    </location>
</feature>
<dbReference type="GO" id="GO:0006629">
    <property type="term" value="P:lipid metabolic process"/>
    <property type="evidence" value="ECO:0007669"/>
    <property type="project" value="InterPro"/>
</dbReference>
<sequence>MATTTTTNSTLFAPPFGPLNAVREHVVRNAAPLNPLRFLFFFVAPCVIIYYQALLLVSPGARKNRGKRAALGVLGLAVMLNSWTNYRFVSPELNAFNNGFTIVFLHLALKFIEFGLLTNRVHDPYMALGRSRHVAAVDLCINSRMVSLGSVGLDTVAGPPNASLPKHPHVERHLRHKRRRRHPRPTTRWGSVSRHARHAFVHYVVLDTLLALLSLVGPDTLGAPRGTRNVLDKFIASTKITVLPGILDWVLPAGGVRFFTEVCVPLVIWQSLSCGYHSLAMACVGSGFWEVQSWDVDLFDAPWRADSIIDLWGKRWHQMFRHQFIILSVTVTRALGVKIGSHALFLLTFVFSGLLHAFGELSMDPLPEPWKLGTFFVLAGLGCAIEVSFKRATGHRVKGFLGRIWTWTFMYFAGGLATNAWLDGGIAGCTLLPSGGVGSYTAPLVLSRLCLVERI</sequence>
<evidence type="ECO:0000313" key="11">
    <source>
        <dbReference type="EMBL" id="WOO79495.1"/>
    </source>
</evidence>
<feature type="transmembrane region" description="Helical" evidence="9">
    <location>
        <begin position="324"/>
        <end position="350"/>
    </location>
</feature>
<evidence type="ECO:0000256" key="3">
    <source>
        <dbReference type="ARBA" id="ARBA00007282"/>
    </source>
</evidence>
<evidence type="ECO:0000256" key="5">
    <source>
        <dbReference type="ARBA" id="ARBA00022692"/>
    </source>
</evidence>
<feature type="transmembrane region" description="Helical" evidence="9">
    <location>
        <begin position="38"/>
        <end position="57"/>
    </location>
</feature>
<evidence type="ECO:0000256" key="1">
    <source>
        <dbReference type="ARBA" id="ARBA00004141"/>
    </source>
</evidence>
<dbReference type="PANTHER" id="PTHR31595:SF57">
    <property type="entry name" value="OS04G0481900 PROTEIN"/>
    <property type="match status" value="1"/>
</dbReference>
<dbReference type="Proteomes" id="UP000827549">
    <property type="component" value="Chromosome 2"/>
</dbReference>
<feature type="transmembrane region" description="Helical" evidence="9">
    <location>
        <begin position="95"/>
        <end position="117"/>
    </location>
</feature>
<keyword evidence="7 9" id="KW-0472">Membrane</keyword>
<dbReference type="RefSeq" id="XP_062625527.1">
    <property type="nucleotide sequence ID" value="XM_062769543.1"/>
</dbReference>
<feature type="transmembrane region" description="Helical" evidence="9">
    <location>
        <begin position="69"/>
        <end position="89"/>
    </location>
</feature>
<keyword evidence="12" id="KW-1185">Reference proteome</keyword>
<dbReference type="GeneID" id="87806264"/>
<dbReference type="InterPro" id="IPR044851">
    <property type="entry name" value="Wax_synthase"/>
</dbReference>
<name>A0AAF0Y3M3_9TREE</name>
<evidence type="ECO:0000256" key="9">
    <source>
        <dbReference type="SAM" id="Phobius"/>
    </source>
</evidence>
<feature type="compositionally biased region" description="Basic residues" evidence="8">
    <location>
        <begin position="166"/>
        <end position="185"/>
    </location>
</feature>
<dbReference type="InterPro" id="IPR032805">
    <property type="entry name" value="Wax_synthase_dom"/>
</dbReference>
<dbReference type="PANTHER" id="PTHR31595">
    <property type="entry name" value="LONG-CHAIN-ALCOHOL O-FATTY-ACYLTRANSFERASE 3-RELATED"/>
    <property type="match status" value="1"/>
</dbReference>
<dbReference type="EMBL" id="CP086715">
    <property type="protein sequence ID" value="WOO79495.1"/>
    <property type="molecule type" value="Genomic_DNA"/>
</dbReference>
<dbReference type="GO" id="GO:0008374">
    <property type="term" value="F:O-acyltransferase activity"/>
    <property type="evidence" value="ECO:0007669"/>
    <property type="project" value="InterPro"/>
</dbReference>
<protein>
    <recommendedName>
        <fullName evidence="10">Wax synthase domain-containing protein</fullName>
    </recommendedName>
</protein>
<comment type="subcellular location">
    <subcellularLocation>
        <location evidence="1">Membrane</location>
        <topology evidence="1">Multi-pass membrane protein</topology>
    </subcellularLocation>
</comment>
<comment type="pathway">
    <text evidence="2">Secondary metabolite biosynthesis.</text>
</comment>
<feature type="domain" description="Wax synthase" evidence="10">
    <location>
        <begin position="297"/>
        <end position="376"/>
    </location>
</feature>
<organism evidence="11 12">
    <name type="scientific">Vanrija pseudolonga</name>
    <dbReference type="NCBI Taxonomy" id="143232"/>
    <lineage>
        <taxon>Eukaryota</taxon>
        <taxon>Fungi</taxon>
        <taxon>Dikarya</taxon>
        <taxon>Basidiomycota</taxon>
        <taxon>Agaricomycotina</taxon>
        <taxon>Tremellomycetes</taxon>
        <taxon>Trichosporonales</taxon>
        <taxon>Trichosporonaceae</taxon>
        <taxon>Vanrija</taxon>
    </lineage>
</organism>
<keyword evidence="5 9" id="KW-0812">Transmembrane</keyword>
<reference evidence="11" key="1">
    <citation type="submission" date="2023-10" db="EMBL/GenBank/DDBJ databases">
        <authorList>
            <person name="Noh H."/>
        </authorList>
    </citation>
    <scope>NUCLEOTIDE SEQUENCE</scope>
    <source>
        <strain evidence="11">DUCC4014</strain>
    </source>
</reference>
<evidence type="ECO:0000256" key="6">
    <source>
        <dbReference type="ARBA" id="ARBA00022989"/>
    </source>
</evidence>
<dbReference type="GO" id="GO:0016020">
    <property type="term" value="C:membrane"/>
    <property type="evidence" value="ECO:0007669"/>
    <property type="project" value="UniProtKB-SubCell"/>
</dbReference>